<feature type="region of interest" description="Disordered" evidence="5">
    <location>
        <begin position="302"/>
        <end position="397"/>
    </location>
</feature>
<feature type="compositionally biased region" description="Basic and acidic residues" evidence="5">
    <location>
        <begin position="115"/>
        <end position="150"/>
    </location>
</feature>
<comment type="subcellular location">
    <subcellularLocation>
        <location evidence="2">Cytoplasm</location>
    </subcellularLocation>
    <subcellularLocation>
        <location evidence="1">Nucleus</location>
    </subcellularLocation>
</comment>
<feature type="compositionally biased region" description="Low complexity" evidence="5">
    <location>
        <begin position="218"/>
        <end position="235"/>
    </location>
</feature>
<evidence type="ECO:0000256" key="2">
    <source>
        <dbReference type="ARBA" id="ARBA00004496"/>
    </source>
</evidence>
<feature type="region of interest" description="Disordered" evidence="5">
    <location>
        <begin position="166"/>
        <end position="189"/>
    </location>
</feature>
<dbReference type="SMART" id="SM00338">
    <property type="entry name" value="BRLZ"/>
    <property type="match status" value="1"/>
</dbReference>
<accession>A0AA43QP96</accession>
<dbReference type="EMBL" id="JAPUFD010000010">
    <property type="protein sequence ID" value="MDI1489592.1"/>
    <property type="molecule type" value="Genomic_DNA"/>
</dbReference>
<dbReference type="CDD" id="cd14688">
    <property type="entry name" value="bZIP_YAP"/>
    <property type="match status" value="1"/>
</dbReference>
<proteinExistence type="inferred from homology"/>
<organism evidence="7 8">
    <name type="scientific">Ramalina farinacea</name>
    <dbReference type="NCBI Taxonomy" id="258253"/>
    <lineage>
        <taxon>Eukaryota</taxon>
        <taxon>Fungi</taxon>
        <taxon>Dikarya</taxon>
        <taxon>Ascomycota</taxon>
        <taxon>Pezizomycotina</taxon>
        <taxon>Lecanoromycetes</taxon>
        <taxon>OSLEUM clade</taxon>
        <taxon>Lecanoromycetidae</taxon>
        <taxon>Lecanorales</taxon>
        <taxon>Lecanorineae</taxon>
        <taxon>Ramalinaceae</taxon>
        <taxon>Ramalina</taxon>
    </lineage>
</organism>
<feature type="region of interest" description="Disordered" evidence="5">
    <location>
        <begin position="213"/>
        <end position="261"/>
    </location>
</feature>
<evidence type="ECO:0000313" key="8">
    <source>
        <dbReference type="Proteomes" id="UP001161017"/>
    </source>
</evidence>
<evidence type="ECO:0000313" key="7">
    <source>
        <dbReference type="EMBL" id="MDI1489592.1"/>
    </source>
</evidence>
<dbReference type="PROSITE" id="PS00036">
    <property type="entry name" value="BZIP_BASIC"/>
    <property type="match status" value="1"/>
</dbReference>
<protein>
    <submittedName>
        <fullName evidence="7">DNA-binding transcription factor yap1</fullName>
    </submittedName>
</protein>
<evidence type="ECO:0000259" key="6">
    <source>
        <dbReference type="PROSITE" id="PS50217"/>
    </source>
</evidence>
<dbReference type="InterPro" id="IPR004827">
    <property type="entry name" value="bZIP"/>
</dbReference>
<feature type="compositionally biased region" description="Acidic residues" evidence="5">
    <location>
        <begin position="22"/>
        <end position="37"/>
    </location>
</feature>
<evidence type="ECO:0000256" key="3">
    <source>
        <dbReference type="ARBA" id="ARBA00023242"/>
    </source>
</evidence>
<dbReference type="SUPFAM" id="SSF57959">
    <property type="entry name" value="Leucine zipper domain"/>
    <property type="match status" value="1"/>
</dbReference>
<dbReference type="GO" id="GO:0001228">
    <property type="term" value="F:DNA-binding transcription activator activity, RNA polymerase II-specific"/>
    <property type="evidence" value="ECO:0007669"/>
    <property type="project" value="TreeGrafter"/>
</dbReference>
<dbReference type="Gene3D" id="1.10.238.100">
    <property type="entry name" value="YAP1 redox domain. Chain B"/>
    <property type="match status" value="1"/>
</dbReference>
<dbReference type="GO" id="GO:0000976">
    <property type="term" value="F:transcription cis-regulatory region binding"/>
    <property type="evidence" value="ECO:0007669"/>
    <property type="project" value="InterPro"/>
</dbReference>
<dbReference type="PANTHER" id="PTHR40621:SF6">
    <property type="entry name" value="AP-1-LIKE TRANSCRIPTION FACTOR YAP1-RELATED"/>
    <property type="match status" value="1"/>
</dbReference>
<evidence type="ECO:0000256" key="5">
    <source>
        <dbReference type="SAM" id="MobiDB-lite"/>
    </source>
</evidence>
<feature type="compositionally biased region" description="Low complexity" evidence="5">
    <location>
        <begin position="304"/>
        <end position="322"/>
    </location>
</feature>
<dbReference type="GO" id="GO:0034599">
    <property type="term" value="P:cellular response to oxidative stress"/>
    <property type="evidence" value="ECO:0007669"/>
    <property type="project" value="UniProtKB-ARBA"/>
</dbReference>
<comment type="caution">
    <text evidence="7">The sequence shown here is derived from an EMBL/GenBank/DDBJ whole genome shotgun (WGS) entry which is preliminary data.</text>
</comment>
<feature type="compositionally biased region" description="Polar residues" evidence="5">
    <location>
        <begin position="167"/>
        <end position="189"/>
    </location>
</feature>
<dbReference type="Pfam" id="PF00170">
    <property type="entry name" value="bZIP_1"/>
    <property type="match status" value="1"/>
</dbReference>
<keyword evidence="8" id="KW-1185">Reference proteome</keyword>
<dbReference type="GO" id="GO:0005737">
    <property type="term" value="C:cytoplasm"/>
    <property type="evidence" value="ECO:0007669"/>
    <property type="project" value="UniProtKB-SubCell"/>
</dbReference>
<evidence type="ECO:0000256" key="1">
    <source>
        <dbReference type="ARBA" id="ARBA00004123"/>
    </source>
</evidence>
<dbReference type="Gene3D" id="1.20.5.170">
    <property type="match status" value="1"/>
</dbReference>
<reference evidence="7" key="1">
    <citation type="journal article" date="2023" name="Genome Biol. Evol.">
        <title>First Whole Genome Sequence and Flow Cytometry Genome Size Data for the Lichen-Forming Fungus Ramalina farinacea (Ascomycota).</title>
        <authorList>
            <person name="Llewellyn T."/>
            <person name="Mian S."/>
            <person name="Hill R."/>
            <person name="Leitch I.J."/>
            <person name="Gaya E."/>
        </authorList>
    </citation>
    <scope>NUCLEOTIDE SEQUENCE</scope>
    <source>
        <strain evidence="7">LIQ254RAFAR</strain>
    </source>
</reference>
<dbReference type="InterPro" id="IPR023167">
    <property type="entry name" value="Yap1_redox_dom_sf"/>
</dbReference>
<keyword evidence="3" id="KW-0539">Nucleus</keyword>
<feature type="compositionally biased region" description="Basic and acidic residues" evidence="5">
    <location>
        <begin position="77"/>
        <end position="88"/>
    </location>
</feature>
<name>A0AA43QP96_9LECA</name>
<dbReference type="Proteomes" id="UP001161017">
    <property type="component" value="Unassembled WGS sequence"/>
</dbReference>
<feature type="compositionally biased region" description="Polar residues" evidence="5">
    <location>
        <begin position="378"/>
        <end position="391"/>
    </location>
</feature>
<gene>
    <name evidence="7" type="primary">YAP1</name>
    <name evidence="7" type="ORF">OHK93_000789</name>
</gene>
<feature type="compositionally biased region" description="Polar residues" evidence="5">
    <location>
        <begin position="242"/>
        <end position="261"/>
    </location>
</feature>
<dbReference type="GO" id="GO:0090575">
    <property type="term" value="C:RNA polymerase II transcription regulator complex"/>
    <property type="evidence" value="ECO:0007669"/>
    <property type="project" value="TreeGrafter"/>
</dbReference>
<feature type="region of interest" description="Disordered" evidence="5">
    <location>
        <begin position="1"/>
        <end position="150"/>
    </location>
</feature>
<feature type="domain" description="BZIP" evidence="6">
    <location>
        <begin position="99"/>
        <end position="162"/>
    </location>
</feature>
<evidence type="ECO:0000256" key="4">
    <source>
        <dbReference type="ARBA" id="ARBA00038132"/>
    </source>
</evidence>
<keyword evidence="7" id="KW-0238">DNA-binding</keyword>
<dbReference type="FunFam" id="1.20.5.170:FF:000067">
    <property type="entry name" value="BZIP transcription factor"/>
    <property type="match status" value="1"/>
</dbReference>
<feature type="compositionally biased region" description="Polar residues" evidence="5">
    <location>
        <begin position="336"/>
        <end position="361"/>
    </location>
</feature>
<dbReference type="InterPro" id="IPR050936">
    <property type="entry name" value="AP-1-like"/>
</dbReference>
<feature type="compositionally biased region" description="Basic and acidic residues" evidence="5">
    <location>
        <begin position="59"/>
        <end position="69"/>
    </location>
</feature>
<dbReference type="AlphaFoldDB" id="A0AA43QP96"/>
<sequence length="591" mass="64098">MAANGMHTPSDQDVAGFGQLLDQDESPLFEDLDDGNFDLDYGGEQLFGDVPNNDPAEEGDLHDKRKASLDSEDGDEETSKRQEGDGKTPKKPGRKPLTAEPTTKRKAQNRAAQRAFRERKERHLKDLETKVDDLEKASEATNHENGRLRAQVDKLSVELKEYRKRLSLNSTATGHSSPPSATPKSGYQNGNNADFQFAFPKFGDLPASFLNNGSLARTSSSPRAQTPAATTAKPAPARKESSNSMGSTASTNGDFNAPSANARSWQAANGGFNAISSDFNDLTGLFSPSVLESVSRTNSLDYMNHNGSSSSNASVKQNSFSSNNGANQAPKIPRASSASMTNSPASTMSRGLDSSTGTTPEPSADSPEHQKSVDGGLNTISEESTTQNTFGGKTPPTFLWIRNRNGPLSSIEAPHDNNFVDLSTNMKSPNINGIDWLAQQNGGQFDPVLFGDYRDPQDNILNSNFEDFFNDAYPLGQDFTSPYNTGYTTAPAHEPKHDLMKEIEIQQSGAEEEVPPGKQQFAQLPSAKLWERVQESDKYQSGEADMENLCEQLKSKAKCSGKGAVIDEKEVDKILGPATKDKAGDMFKWTN</sequence>
<dbReference type="SUPFAM" id="SSF111430">
    <property type="entry name" value="YAP1 redox domain"/>
    <property type="match status" value="1"/>
</dbReference>
<dbReference type="PANTHER" id="PTHR40621">
    <property type="entry name" value="TRANSCRIPTION FACTOR KAPC-RELATED"/>
    <property type="match status" value="1"/>
</dbReference>
<comment type="similarity">
    <text evidence="4">Belongs to the bZIP family. YAP subfamily.</text>
</comment>
<dbReference type="PROSITE" id="PS50217">
    <property type="entry name" value="BZIP"/>
    <property type="match status" value="1"/>
</dbReference>
<dbReference type="InterPro" id="IPR046347">
    <property type="entry name" value="bZIP_sf"/>
</dbReference>
<dbReference type="InterPro" id="IPR013910">
    <property type="entry name" value="TF_PAP1"/>
</dbReference>
<dbReference type="Pfam" id="PF08601">
    <property type="entry name" value="PAP1"/>
    <property type="match status" value="1"/>
</dbReference>